<dbReference type="STRING" id="341454.A0A4S2MXU4"/>
<feature type="region of interest" description="Disordered" evidence="1">
    <location>
        <begin position="1"/>
        <end position="187"/>
    </location>
</feature>
<dbReference type="AlphaFoldDB" id="A0A4S2MXU4"/>
<evidence type="ECO:0000313" key="3">
    <source>
        <dbReference type="Proteomes" id="UP000298138"/>
    </source>
</evidence>
<protein>
    <submittedName>
        <fullName evidence="2">Uncharacterized protein</fullName>
    </submittedName>
</protein>
<organism evidence="2 3">
    <name type="scientific">Ascodesmis nigricans</name>
    <dbReference type="NCBI Taxonomy" id="341454"/>
    <lineage>
        <taxon>Eukaryota</taxon>
        <taxon>Fungi</taxon>
        <taxon>Dikarya</taxon>
        <taxon>Ascomycota</taxon>
        <taxon>Pezizomycotina</taxon>
        <taxon>Pezizomycetes</taxon>
        <taxon>Pezizales</taxon>
        <taxon>Ascodesmidaceae</taxon>
        <taxon>Ascodesmis</taxon>
    </lineage>
</organism>
<dbReference type="EMBL" id="ML220118">
    <property type="protein sequence ID" value="TGZ81542.1"/>
    <property type="molecule type" value="Genomic_DNA"/>
</dbReference>
<feature type="region of interest" description="Disordered" evidence="1">
    <location>
        <begin position="199"/>
        <end position="307"/>
    </location>
</feature>
<dbReference type="InParanoid" id="A0A4S2MXU4"/>
<name>A0A4S2MXU4_9PEZI</name>
<feature type="compositionally biased region" description="Low complexity" evidence="1">
    <location>
        <begin position="410"/>
        <end position="432"/>
    </location>
</feature>
<feature type="compositionally biased region" description="Low complexity" evidence="1">
    <location>
        <begin position="12"/>
        <end position="35"/>
    </location>
</feature>
<proteinExistence type="predicted"/>
<feature type="compositionally biased region" description="Pro residues" evidence="1">
    <location>
        <begin position="60"/>
        <end position="70"/>
    </location>
</feature>
<gene>
    <name evidence="2" type="ORF">EX30DRAFT_348388</name>
</gene>
<sequence>MAEREQQRGDATETGTGAGAATPAPTAATGTAVGGEMERTQTGAEGGGAPTRGAMEQTPPATPSQSPPATPSTVSPRSSTESLLSDASTAATTVASRGVDVRKTASEQSKVVVEEEEEEEEETPSSPEAPRTSYPRPARYRDARQTRPPPPPHAKSAPAKVQTSPSEMVKRGKRLGVNTMAGNVSSPTTMLANTTMMSSPTMTTTTAIPTTPSLSLPRKRFPLSLSPRSPHTRSKSLSSMTTCSSSSFSSSPSSFTPGSASPVFPPPRLRTRPALPLVIPSQPSHSTRVPTPDLTTTPPTPRRPSPTRLYASSVERYWAGSSFPNQNQKLEQDPDVAVPGASRTPSSRTPSPPPRMSVPVPMKTYLQALVGEPGSYNSSPSPISTYSSLSSYPSVSTGYGYSASLYSYPSPSTSPVPSLTSTPRSRSPSVSSLETIPDEGVEKEEEAEREVEELRRVSGAASCSSGLAGMGGIGGLGMGGGGLGGMGMGGQGEKKRRKRWSVCGGEKRADLELETIWEVGVGEGEVGE</sequence>
<dbReference type="Proteomes" id="UP000298138">
    <property type="component" value="Unassembled WGS sequence"/>
</dbReference>
<evidence type="ECO:0000313" key="2">
    <source>
        <dbReference type="EMBL" id="TGZ81542.1"/>
    </source>
</evidence>
<feature type="region of interest" description="Disordered" evidence="1">
    <location>
        <begin position="322"/>
        <end position="359"/>
    </location>
</feature>
<accession>A0A4S2MXU4</accession>
<feature type="compositionally biased region" description="Low complexity" evidence="1">
    <location>
        <begin position="287"/>
        <end position="297"/>
    </location>
</feature>
<feature type="region of interest" description="Disordered" evidence="1">
    <location>
        <begin position="410"/>
        <end position="451"/>
    </location>
</feature>
<feature type="compositionally biased region" description="Basic and acidic residues" evidence="1">
    <location>
        <begin position="1"/>
        <end position="11"/>
    </location>
</feature>
<evidence type="ECO:0000256" key="1">
    <source>
        <dbReference type="SAM" id="MobiDB-lite"/>
    </source>
</evidence>
<feature type="compositionally biased region" description="Low complexity" evidence="1">
    <location>
        <begin position="199"/>
        <end position="213"/>
    </location>
</feature>
<reference evidence="2 3" key="1">
    <citation type="submission" date="2019-04" db="EMBL/GenBank/DDBJ databases">
        <title>Comparative genomics and transcriptomics to analyze fruiting body development in filamentous ascomycetes.</title>
        <authorList>
            <consortium name="DOE Joint Genome Institute"/>
            <person name="Lutkenhaus R."/>
            <person name="Traeger S."/>
            <person name="Breuer J."/>
            <person name="Kuo A."/>
            <person name="Lipzen A."/>
            <person name="Pangilinan J."/>
            <person name="Dilworth D."/>
            <person name="Sandor L."/>
            <person name="Poggeler S."/>
            <person name="Barry K."/>
            <person name="Grigoriev I.V."/>
            <person name="Nowrousian M."/>
        </authorList>
    </citation>
    <scope>NUCLEOTIDE SEQUENCE [LARGE SCALE GENOMIC DNA]</scope>
    <source>
        <strain evidence="2 3">CBS 389.68</strain>
    </source>
</reference>
<feature type="compositionally biased region" description="Low complexity" evidence="1">
    <location>
        <begin position="235"/>
        <end position="262"/>
    </location>
</feature>
<feature type="compositionally biased region" description="Acidic residues" evidence="1">
    <location>
        <begin position="114"/>
        <end position="123"/>
    </location>
</feature>
<feature type="compositionally biased region" description="Acidic residues" evidence="1">
    <location>
        <begin position="436"/>
        <end position="451"/>
    </location>
</feature>
<feature type="compositionally biased region" description="Low complexity" evidence="1">
    <location>
        <begin position="71"/>
        <end position="96"/>
    </location>
</feature>
<dbReference type="OrthoDB" id="5400063at2759"/>
<keyword evidence="3" id="KW-1185">Reference proteome</keyword>